<proteinExistence type="predicted"/>
<evidence type="ECO:0000313" key="2">
    <source>
        <dbReference type="Proteomes" id="UP000076925"/>
    </source>
</evidence>
<dbReference type="InterPro" id="IPR054053">
    <property type="entry name" value="DUF6887"/>
</dbReference>
<protein>
    <submittedName>
        <fullName evidence="1">Uncharacterized protein</fullName>
    </submittedName>
</protein>
<organism evidence="1 2">
    <name type="scientific">Scytonema hofmannii PCC 7110</name>
    <dbReference type="NCBI Taxonomy" id="128403"/>
    <lineage>
        <taxon>Bacteria</taxon>
        <taxon>Bacillati</taxon>
        <taxon>Cyanobacteriota</taxon>
        <taxon>Cyanophyceae</taxon>
        <taxon>Nostocales</taxon>
        <taxon>Scytonemataceae</taxon>
        <taxon>Scytonema</taxon>
    </lineage>
</organism>
<dbReference type="Pfam" id="PF21826">
    <property type="entry name" value="DUF6887"/>
    <property type="match status" value="1"/>
</dbReference>
<dbReference type="AlphaFoldDB" id="A0A139WYN0"/>
<evidence type="ECO:0000313" key="1">
    <source>
        <dbReference type="EMBL" id="KYC37516.1"/>
    </source>
</evidence>
<name>A0A139WYN0_9CYAN</name>
<keyword evidence="2" id="KW-1185">Reference proteome</keyword>
<comment type="caution">
    <text evidence="1">The sequence shown here is derived from an EMBL/GenBank/DDBJ whole genome shotgun (WGS) entry which is preliminary data.</text>
</comment>
<dbReference type="EMBL" id="ANNX02000047">
    <property type="protein sequence ID" value="KYC37516.1"/>
    <property type="molecule type" value="Genomic_DNA"/>
</dbReference>
<gene>
    <name evidence="1" type="ORF">WA1_46200</name>
</gene>
<sequence>MSHVNYEAMSDTELRQYFMSHCEDRVAMDIYLDRLSKRSRKIITTSDDPEFDAKIQAAILQQLQAKKSKSDMC</sequence>
<reference evidence="1 2" key="1">
    <citation type="journal article" date="2013" name="Genome Biol. Evol.">
        <title>Genomes of Stigonematalean cyanobacteria (subsection V) and the evolution of oxygenic photosynthesis from prokaryotes to plastids.</title>
        <authorList>
            <person name="Dagan T."/>
            <person name="Roettger M."/>
            <person name="Stucken K."/>
            <person name="Landan G."/>
            <person name="Koch R."/>
            <person name="Major P."/>
            <person name="Gould S.B."/>
            <person name="Goremykin V.V."/>
            <person name="Rippka R."/>
            <person name="Tandeau de Marsac N."/>
            <person name="Gugger M."/>
            <person name="Lockhart P.J."/>
            <person name="Allen J.F."/>
            <person name="Brune I."/>
            <person name="Maus I."/>
            <person name="Puhler A."/>
            <person name="Martin W.F."/>
        </authorList>
    </citation>
    <scope>NUCLEOTIDE SEQUENCE [LARGE SCALE GENOMIC DNA]</scope>
    <source>
        <strain evidence="1 2">PCC 7110</strain>
    </source>
</reference>
<dbReference type="Proteomes" id="UP000076925">
    <property type="component" value="Unassembled WGS sequence"/>
</dbReference>
<accession>A0A139WYN0</accession>